<protein>
    <recommendedName>
        <fullName evidence="4">Phospholipid scramblase</fullName>
    </recommendedName>
</protein>
<reference evidence="2" key="1">
    <citation type="submission" date="2020-11" db="EMBL/GenBank/DDBJ databases">
        <authorList>
            <person name="Tran Van P."/>
        </authorList>
    </citation>
    <scope>NUCLEOTIDE SEQUENCE</scope>
</reference>
<sequence length="301" mass="33159">MNSTQDGRESLQVGQEADAKKPRGKSRSVAWAVSLTASSASVDVLQDRTELVVETESYVDLDKGNASRFVVYASTAPSMLLRISDEVEVTEDPTRNWLEIASQDVLLQSEALPDADNGLPSFTLHDVHTGAEVVKFTSKKVSSACYECFTGTKTNMSVCDATGRLIGNLHKNESHFKGVSVEVEEANVVIFRAIPEALETSEDEQNPHQECFVVEQNKHPGLAIGRIVSTFSGHWRTLLSLRHPLPVKKVALLLGCALAVHEWYHKIWLPHHVADAQLGGAHLTPHQFLHYVANKTKNSNM</sequence>
<name>A0A7R9BS55_9CRUS</name>
<gene>
    <name evidence="2" type="ORF">NMOB1V02_LOCUS7143</name>
</gene>
<accession>A0A7R9BS55</accession>
<keyword evidence="3" id="KW-1185">Reference proteome</keyword>
<evidence type="ECO:0000313" key="3">
    <source>
        <dbReference type="Proteomes" id="UP000678499"/>
    </source>
</evidence>
<feature type="region of interest" description="Disordered" evidence="1">
    <location>
        <begin position="1"/>
        <end position="23"/>
    </location>
</feature>
<dbReference type="EMBL" id="CAJPEX010001649">
    <property type="protein sequence ID" value="CAG0919623.1"/>
    <property type="molecule type" value="Genomic_DNA"/>
</dbReference>
<organism evidence="2">
    <name type="scientific">Notodromas monacha</name>
    <dbReference type="NCBI Taxonomy" id="399045"/>
    <lineage>
        <taxon>Eukaryota</taxon>
        <taxon>Metazoa</taxon>
        <taxon>Ecdysozoa</taxon>
        <taxon>Arthropoda</taxon>
        <taxon>Crustacea</taxon>
        <taxon>Oligostraca</taxon>
        <taxon>Ostracoda</taxon>
        <taxon>Podocopa</taxon>
        <taxon>Podocopida</taxon>
        <taxon>Cypridocopina</taxon>
        <taxon>Cypridoidea</taxon>
        <taxon>Cyprididae</taxon>
        <taxon>Notodromas</taxon>
    </lineage>
</organism>
<evidence type="ECO:0008006" key="4">
    <source>
        <dbReference type="Google" id="ProtNLM"/>
    </source>
</evidence>
<evidence type="ECO:0000256" key="1">
    <source>
        <dbReference type="SAM" id="MobiDB-lite"/>
    </source>
</evidence>
<dbReference type="Proteomes" id="UP000678499">
    <property type="component" value="Unassembled WGS sequence"/>
</dbReference>
<dbReference type="AlphaFoldDB" id="A0A7R9BS55"/>
<dbReference type="EMBL" id="OA883686">
    <property type="protein sequence ID" value="CAD7279471.1"/>
    <property type="molecule type" value="Genomic_DNA"/>
</dbReference>
<evidence type="ECO:0000313" key="2">
    <source>
        <dbReference type="EMBL" id="CAD7279471.1"/>
    </source>
</evidence>
<proteinExistence type="predicted"/>